<dbReference type="EMBL" id="JAHLQT010021643">
    <property type="protein sequence ID" value="KAG7167357.1"/>
    <property type="molecule type" value="Genomic_DNA"/>
</dbReference>
<dbReference type="Proteomes" id="UP000747542">
    <property type="component" value="Unassembled WGS sequence"/>
</dbReference>
<evidence type="ECO:0000256" key="1">
    <source>
        <dbReference type="SAM" id="MobiDB-lite"/>
    </source>
</evidence>
<dbReference type="AlphaFoldDB" id="A0A8J5JZI4"/>
<name>A0A8J5JZI4_HOMAM</name>
<keyword evidence="3" id="KW-1185">Reference proteome</keyword>
<proteinExistence type="predicted"/>
<accession>A0A8J5JZI4</accession>
<feature type="region of interest" description="Disordered" evidence="1">
    <location>
        <begin position="92"/>
        <end position="168"/>
    </location>
</feature>
<gene>
    <name evidence="2" type="ORF">Hamer_G012799</name>
</gene>
<dbReference type="PANTHER" id="PTHR36911">
    <property type="entry name" value="LIM ZINC-BINDING DOMAIN-CONTAINING PROTEIN-RELATED"/>
    <property type="match status" value="1"/>
</dbReference>
<sequence length="395" mass="43907">MEGNLASLVSSVDLSTPWTSSAHNAFRSGLTNLTHNYLEGQRKWLTSLPWQETDDLDLLTFTSDSEAKLLQKVLLKFSQDLQFSGVESKLLKREKSGREDFPASEESRSRKVRSPQGHPFIPAAVMRQMMRLPRPSHRRPSGSKLKKRKSNDGKKGEEEEEKEEEVKGRPPIIFVPEETTKCIKTGQMSSFGFLSFALAVANIVINISNNVNNNNNNNNNNDNNNNNNDNNINIANNNNNVNSANEVMVGRRLQRLLQLQRSLNDHVYRSQRRTRRWTYTTQGAGMAWACPGGSEKVRARGLVGVAALLDLWNVSLTHPHLPCVAYRFCVTAGYLHQGGSVTSSVGVVGVRAAAHLLIKERGCDPSYLVWAAERGRSDVGECGRLFPGCDGGVVY</sequence>
<protein>
    <submittedName>
        <fullName evidence="2">Uncharacterized protein</fullName>
    </submittedName>
</protein>
<feature type="compositionally biased region" description="Basic and acidic residues" evidence="1">
    <location>
        <begin position="92"/>
        <end position="109"/>
    </location>
</feature>
<comment type="caution">
    <text evidence="2">The sequence shown here is derived from an EMBL/GenBank/DDBJ whole genome shotgun (WGS) entry which is preliminary data.</text>
</comment>
<feature type="compositionally biased region" description="Basic residues" evidence="1">
    <location>
        <begin position="134"/>
        <end position="149"/>
    </location>
</feature>
<evidence type="ECO:0000313" key="2">
    <source>
        <dbReference type="EMBL" id="KAG7167357.1"/>
    </source>
</evidence>
<organism evidence="2 3">
    <name type="scientific">Homarus americanus</name>
    <name type="common">American lobster</name>
    <dbReference type="NCBI Taxonomy" id="6706"/>
    <lineage>
        <taxon>Eukaryota</taxon>
        <taxon>Metazoa</taxon>
        <taxon>Ecdysozoa</taxon>
        <taxon>Arthropoda</taxon>
        <taxon>Crustacea</taxon>
        <taxon>Multicrustacea</taxon>
        <taxon>Malacostraca</taxon>
        <taxon>Eumalacostraca</taxon>
        <taxon>Eucarida</taxon>
        <taxon>Decapoda</taxon>
        <taxon>Pleocyemata</taxon>
        <taxon>Astacidea</taxon>
        <taxon>Nephropoidea</taxon>
        <taxon>Nephropidae</taxon>
        <taxon>Homarus</taxon>
    </lineage>
</organism>
<evidence type="ECO:0000313" key="3">
    <source>
        <dbReference type="Proteomes" id="UP000747542"/>
    </source>
</evidence>
<reference evidence="2" key="1">
    <citation type="journal article" date="2021" name="Sci. Adv.">
        <title>The American lobster genome reveals insights on longevity, neural, and immune adaptations.</title>
        <authorList>
            <person name="Polinski J.M."/>
            <person name="Zimin A.V."/>
            <person name="Clark K.F."/>
            <person name="Kohn A.B."/>
            <person name="Sadowski N."/>
            <person name="Timp W."/>
            <person name="Ptitsyn A."/>
            <person name="Khanna P."/>
            <person name="Romanova D.Y."/>
            <person name="Williams P."/>
            <person name="Greenwood S.J."/>
            <person name="Moroz L.L."/>
            <person name="Walt D.R."/>
            <person name="Bodnar A.G."/>
        </authorList>
    </citation>
    <scope>NUCLEOTIDE SEQUENCE</scope>
    <source>
        <strain evidence="2">GMGI-L3</strain>
    </source>
</reference>